<accession>F3G492</accession>
<organism evidence="1 2">
    <name type="scientific">Pseudomonas syringae pv. pisi str. 1704B</name>
    <dbReference type="NCBI Taxonomy" id="629263"/>
    <lineage>
        <taxon>Bacteria</taxon>
        <taxon>Pseudomonadati</taxon>
        <taxon>Pseudomonadota</taxon>
        <taxon>Gammaproteobacteria</taxon>
        <taxon>Pseudomonadales</taxon>
        <taxon>Pseudomonadaceae</taxon>
        <taxon>Pseudomonas</taxon>
        <taxon>Pseudomonas syringae</taxon>
    </lineage>
</organism>
<proteinExistence type="predicted"/>
<reference evidence="1 2" key="1">
    <citation type="journal article" date="2011" name="PLoS Pathog.">
        <title>Dynamic evolution of pathogenicity revealed by sequencing and comparative genomics of 19 Pseudomonas syringae isolates.</title>
        <authorList>
            <person name="Baltrus D.A."/>
            <person name="Nishimura M.T."/>
            <person name="Romanchuk A."/>
            <person name="Chang J.H."/>
            <person name="Mukhtar M.S."/>
            <person name="Cherkis K."/>
            <person name="Roach J."/>
            <person name="Grant S.R."/>
            <person name="Jones C.D."/>
            <person name="Dangl J.L."/>
        </authorList>
    </citation>
    <scope>NUCLEOTIDE SEQUENCE [LARGE SCALE GENOMIC DNA]</scope>
    <source>
        <strain evidence="1 2">1704B</strain>
    </source>
</reference>
<dbReference type="HOGENOM" id="CLU_1762748_0_0_6"/>
<dbReference type="Proteomes" id="UP000004986">
    <property type="component" value="Unassembled WGS sequence"/>
</dbReference>
<dbReference type="EMBL" id="AEAI01000264">
    <property type="protein sequence ID" value="EGH41892.1"/>
    <property type="molecule type" value="Genomic_DNA"/>
</dbReference>
<keyword evidence="2" id="KW-1185">Reference proteome</keyword>
<comment type="caution">
    <text evidence="1">The sequence shown here is derived from an EMBL/GenBank/DDBJ whole genome shotgun (WGS) entry which is preliminary data.</text>
</comment>
<name>F3G492_PSESJ</name>
<evidence type="ECO:0000313" key="2">
    <source>
        <dbReference type="Proteomes" id="UP000004986"/>
    </source>
</evidence>
<evidence type="ECO:0000313" key="1">
    <source>
        <dbReference type="EMBL" id="EGH41892.1"/>
    </source>
</evidence>
<dbReference type="Gene3D" id="3.40.50.720">
    <property type="entry name" value="NAD(P)-binding Rossmann-like Domain"/>
    <property type="match status" value="1"/>
</dbReference>
<feature type="non-terminal residue" evidence="1">
    <location>
        <position position="148"/>
    </location>
</feature>
<sequence length="148" mass="16323">MQHGKGRKSSADTLLQVFFLRPDSYAEDKVAHESVYVGVEAAISAMLKTLNKEHPSITTQLVALDEASLGQLSQNSLAEEQHSHAAYVRYLKNVRYVQVFETLSERSDGASLQRFIKTDASYLIIGGVGGIGLHLADYILRQGQHAHL</sequence>
<gene>
    <name evidence="1" type="ORF">PSYPI_05468</name>
</gene>
<dbReference type="AlphaFoldDB" id="F3G492"/>
<protein>
    <submittedName>
        <fullName evidence="1">Beta-ketoacyl synthase</fullName>
    </submittedName>
</protein>